<reference evidence="2" key="1">
    <citation type="journal article" date="2022" name="bioRxiv">
        <title>Sequencing and chromosome-scale assembly of the giantPleurodeles waltlgenome.</title>
        <authorList>
            <person name="Brown T."/>
            <person name="Elewa A."/>
            <person name="Iarovenko S."/>
            <person name="Subramanian E."/>
            <person name="Araus A.J."/>
            <person name="Petzold A."/>
            <person name="Susuki M."/>
            <person name="Suzuki K.-i.T."/>
            <person name="Hayashi T."/>
            <person name="Toyoda A."/>
            <person name="Oliveira C."/>
            <person name="Osipova E."/>
            <person name="Leigh N.D."/>
            <person name="Simon A."/>
            <person name="Yun M.H."/>
        </authorList>
    </citation>
    <scope>NUCLEOTIDE SEQUENCE</scope>
    <source>
        <strain evidence="2">20211129_DDA</strain>
        <tissue evidence="2">Liver</tissue>
    </source>
</reference>
<proteinExistence type="predicted"/>
<organism evidence="2 3">
    <name type="scientific">Pleurodeles waltl</name>
    <name type="common">Iberian ribbed newt</name>
    <dbReference type="NCBI Taxonomy" id="8319"/>
    <lineage>
        <taxon>Eukaryota</taxon>
        <taxon>Metazoa</taxon>
        <taxon>Chordata</taxon>
        <taxon>Craniata</taxon>
        <taxon>Vertebrata</taxon>
        <taxon>Euteleostomi</taxon>
        <taxon>Amphibia</taxon>
        <taxon>Batrachia</taxon>
        <taxon>Caudata</taxon>
        <taxon>Salamandroidea</taxon>
        <taxon>Salamandridae</taxon>
        <taxon>Pleurodelinae</taxon>
        <taxon>Pleurodeles</taxon>
    </lineage>
</organism>
<feature type="region of interest" description="Disordered" evidence="1">
    <location>
        <begin position="1"/>
        <end position="30"/>
    </location>
</feature>
<keyword evidence="3" id="KW-1185">Reference proteome</keyword>
<dbReference type="Proteomes" id="UP001066276">
    <property type="component" value="Chromosome 1_2"/>
</dbReference>
<sequence length="70" mass="7832">MAATYPKQRMTRDHNDIATTRAFPRAQGPVHPNLFVGRYPNAFKNLSDSLSGSYIFVKSGYLALISNPLF</sequence>
<comment type="caution">
    <text evidence="2">The sequence shown here is derived from an EMBL/GenBank/DDBJ whole genome shotgun (WGS) entry which is preliminary data.</text>
</comment>
<evidence type="ECO:0000313" key="3">
    <source>
        <dbReference type="Proteomes" id="UP001066276"/>
    </source>
</evidence>
<name>A0AAV7W8E5_PLEWA</name>
<evidence type="ECO:0000256" key="1">
    <source>
        <dbReference type="SAM" id="MobiDB-lite"/>
    </source>
</evidence>
<accession>A0AAV7W8E5</accession>
<protein>
    <submittedName>
        <fullName evidence="2">Uncharacterized protein</fullName>
    </submittedName>
</protein>
<evidence type="ECO:0000313" key="2">
    <source>
        <dbReference type="EMBL" id="KAJ1209155.1"/>
    </source>
</evidence>
<dbReference type="EMBL" id="JANPWB010000002">
    <property type="protein sequence ID" value="KAJ1209155.1"/>
    <property type="molecule type" value="Genomic_DNA"/>
</dbReference>
<gene>
    <name evidence="2" type="ORF">NDU88_004533</name>
</gene>
<dbReference type="AlphaFoldDB" id="A0AAV7W8E5"/>